<evidence type="ECO:0000313" key="2">
    <source>
        <dbReference type="Proteomes" id="UP000176998"/>
    </source>
</evidence>
<organism evidence="1 2">
    <name type="scientific">Colletotrichum orchidophilum</name>
    <dbReference type="NCBI Taxonomy" id="1209926"/>
    <lineage>
        <taxon>Eukaryota</taxon>
        <taxon>Fungi</taxon>
        <taxon>Dikarya</taxon>
        <taxon>Ascomycota</taxon>
        <taxon>Pezizomycotina</taxon>
        <taxon>Sordariomycetes</taxon>
        <taxon>Hypocreomycetidae</taxon>
        <taxon>Glomerellales</taxon>
        <taxon>Glomerellaceae</taxon>
        <taxon>Colletotrichum</taxon>
    </lineage>
</organism>
<protein>
    <submittedName>
        <fullName evidence="1">Uncharacterized protein</fullName>
    </submittedName>
</protein>
<sequence>MRLEWNIPRRHEMQRRKLQRLKWQPPSVDKRHIWRLSRPFQISHRHRPKQLRHLAQREGHYWVGGMGSISF</sequence>
<evidence type="ECO:0000313" key="1">
    <source>
        <dbReference type="EMBL" id="OHE94108.1"/>
    </source>
</evidence>
<reference evidence="1 2" key="1">
    <citation type="submission" date="2016-09" db="EMBL/GenBank/DDBJ databases">
        <authorList>
            <person name="Capua I."/>
            <person name="De Benedictis P."/>
            <person name="Joannis T."/>
            <person name="Lombin L.H."/>
            <person name="Cattoli G."/>
        </authorList>
    </citation>
    <scope>NUCLEOTIDE SEQUENCE [LARGE SCALE GENOMIC DNA]</scope>
    <source>
        <strain evidence="1 2">IMI 309357</strain>
    </source>
</reference>
<accession>A0A1G4AY66</accession>
<keyword evidence="2" id="KW-1185">Reference proteome</keyword>
<dbReference type="EMBL" id="MJBS01000106">
    <property type="protein sequence ID" value="OHE94108.1"/>
    <property type="molecule type" value="Genomic_DNA"/>
</dbReference>
<dbReference type="GeneID" id="34563702"/>
<dbReference type="Proteomes" id="UP000176998">
    <property type="component" value="Unassembled WGS sequence"/>
</dbReference>
<proteinExistence type="predicted"/>
<gene>
    <name evidence="1" type="ORF">CORC01_10565</name>
</gene>
<dbReference type="RefSeq" id="XP_022471271.1">
    <property type="nucleotide sequence ID" value="XM_022622192.1"/>
</dbReference>
<comment type="caution">
    <text evidence="1">The sequence shown here is derived from an EMBL/GenBank/DDBJ whole genome shotgun (WGS) entry which is preliminary data.</text>
</comment>
<name>A0A1G4AY66_9PEZI</name>
<dbReference type="AlphaFoldDB" id="A0A1G4AY66"/>